<feature type="chain" id="PRO_5001726523" description="Secreted protein" evidence="2">
    <location>
        <begin position="21"/>
        <end position="144"/>
    </location>
</feature>
<accession>A0A077WTX6</accession>
<evidence type="ECO:0000313" key="3">
    <source>
        <dbReference type="EMBL" id="CDS10483.1"/>
    </source>
</evidence>
<keyword evidence="2" id="KW-0732">Signal</keyword>
<feature type="region of interest" description="Disordered" evidence="1">
    <location>
        <begin position="122"/>
        <end position="144"/>
    </location>
</feature>
<reference evidence="3" key="1">
    <citation type="journal article" date="2014" name="Genome Announc.">
        <title>De novo whole-genome sequence and genome annotation of Lichtheimia ramosa.</title>
        <authorList>
            <person name="Linde J."/>
            <person name="Schwartze V."/>
            <person name="Binder U."/>
            <person name="Lass-Florl C."/>
            <person name="Voigt K."/>
            <person name="Horn F."/>
        </authorList>
    </citation>
    <scope>NUCLEOTIDE SEQUENCE</scope>
    <source>
        <strain evidence="3">JMRC FSU:6197</strain>
    </source>
</reference>
<organism evidence="3">
    <name type="scientific">Lichtheimia ramosa</name>
    <dbReference type="NCBI Taxonomy" id="688394"/>
    <lineage>
        <taxon>Eukaryota</taxon>
        <taxon>Fungi</taxon>
        <taxon>Fungi incertae sedis</taxon>
        <taxon>Mucoromycota</taxon>
        <taxon>Mucoromycotina</taxon>
        <taxon>Mucoromycetes</taxon>
        <taxon>Mucorales</taxon>
        <taxon>Lichtheimiaceae</taxon>
        <taxon>Lichtheimia</taxon>
    </lineage>
</organism>
<dbReference type="EMBL" id="LK023335">
    <property type="protein sequence ID" value="CDS10483.1"/>
    <property type="molecule type" value="Genomic_DNA"/>
</dbReference>
<name>A0A077WTX6_9FUNG</name>
<dbReference type="OrthoDB" id="2269815at2759"/>
<sequence>MRLTITTALGFLFAASFAHAQGTQAPAGTSPLDALDNYCKMLGPAAKDPVALTTSFCNNLAAGNAATGGSGVPGGSIPGVKELCELVKKEPTQVEQAAGSVGNAAPIPEVAKGILDKAQNICKDQGKSTTGKGGKDAQPGPGAQ</sequence>
<protein>
    <recommendedName>
        <fullName evidence="4">Secreted protein</fullName>
    </recommendedName>
</protein>
<dbReference type="AlphaFoldDB" id="A0A077WTX6"/>
<gene>
    <name evidence="3" type="ORF">LRAMOSA03159</name>
</gene>
<proteinExistence type="predicted"/>
<feature type="signal peptide" evidence="2">
    <location>
        <begin position="1"/>
        <end position="20"/>
    </location>
</feature>
<evidence type="ECO:0008006" key="4">
    <source>
        <dbReference type="Google" id="ProtNLM"/>
    </source>
</evidence>
<evidence type="ECO:0000256" key="2">
    <source>
        <dbReference type="SAM" id="SignalP"/>
    </source>
</evidence>
<evidence type="ECO:0000256" key="1">
    <source>
        <dbReference type="SAM" id="MobiDB-lite"/>
    </source>
</evidence>